<keyword evidence="2" id="KW-0472">Membrane</keyword>
<evidence type="ECO:0000313" key="4">
    <source>
        <dbReference type="Proteomes" id="UP000077763"/>
    </source>
</evidence>
<protein>
    <recommendedName>
        <fullName evidence="5">MSHA biogenesis protein MshJ</fullName>
    </recommendedName>
</protein>
<dbReference type="EMBL" id="LUUH01000060">
    <property type="protein sequence ID" value="OAI03026.1"/>
    <property type="molecule type" value="Genomic_DNA"/>
</dbReference>
<evidence type="ECO:0000313" key="3">
    <source>
        <dbReference type="EMBL" id="OAI03026.1"/>
    </source>
</evidence>
<organism evidence="3 4">
    <name type="scientific">Methylomonas methanica</name>
    <dbReference type="NCBI Taxonomy" id="421"/>
    <lineage>
        <taxon>Bacteria</taxon>
        <taxon>Pseudomonadati</taxon>
        <taxon>Pseudomonadota</taxon>
        <taxon>Gammaproteobacteria</taxon>
        <taxon>Methylococcales</taxon>
        <taxon>Methylococcaceae</taxon>
        <taxon>Methylomonas</taxon>
    </lineage>
</organism>
<evidence type="ECO:0000256" key="1">
    <source>
        <dbReference type="SAM" id="Coils"/>
    </source>
</evidence>
<comment type="caution">
    <text evidence="3">The sequence shown here is derived from an EMBL/GenBank/DDBJ whole genome shotgun (WGS) entry which is preliminary data.</text>
</comment>
<dbReference type="AlphaFoldDB" id="A0A177MBB8"/>
<feature type="coiled-coil region" evidence="1">
    <location>
        <begin position="54"/>
        <end position="107"/>
    </location>
</feature>
<keyword evidence="2" id="KW-0812">Transmembrane</keyword>
<accession>A0A177MBB8</accession>
<reference evidence="3 4" key="1">
    <citation type="submission" date="2016-03" db="EMBL/GenBank/DDBJ databases">
        <authorList>
            <person name="Ploux O."/>
        </authorList>
    </citation>
    <scope>NUCLEOTIDE SEQUENCE [LARGE SCALE GENOMIC DNA]</scope>
    <source>
        <strain evidence="3 4">R-45371</strain>
    </source>
</reference>
<proteinExistence type="predicted"/>
<feature type="transmembrane region" description="Helical" evidence="2">
    <location>
        <begin position="21"/>
        <end position="40"/>
    </location>
</feature>
<gene>
    <name evidence="3" type="ORF">A1353_15350</name>
</gene>
<dbReference type="Proteomes" id="UP000077763">
    <property type="component" value="Unassembled WGS sequence"/>
</dbReference>
<keyword evidence="1" id="KW-0175">Coiled coil</keyword>
<evidence type="ECO:0000256" key="2">
    <source>
        <dbReference type="SAM" id="Phobius"/>
    </source>
</evidence>
<dbReference type="RefSeq" id="WP_064037047.1">
    <property type="nucleotide sequence ID" value="NZ_LUUH01000060.1"/>
</dbReference>
<name>A0A177MBB8_METMH</name>
<keyword evidence="2" id="KW-1133">Transmembrane helix</keyword>
<sequence length="214" mass="24634">MPANIEQFQLRFARLSRREKWMVAGTLILSLWGVWDTLFYQPLNKQQQLVIAEIGALQKQLAAQQQIAKQLEEAGRQDVNSDARQQLKQLQQAVNSLKQQLSEGGKRFVPAQSMATALRDMLKQHGNLKLLKLETLPASGFGNNDHEPIWVYRHAMVITLQGDYFSTLNYLKALEALPWRIHWDSIAYQVKDYPLAETRIQVYTLNFEQDLLGV</sequence>
<evidence type="ECO:0008006" key="5">
    <source>
        <dbReference type="Google" id="ProtNLM"/>
    </source>
</evidence>